<sequence>MMMMRFLCSPATGRVNCVKVVPLVEKYICFTSMGLVEGSFLAGEKICTQFNFNSGKSPNLSVKLLPQSWTSSVLKMLACKTLKWTTQNKLNRDENHIVDSTSEAKSDVAELWNGQ</sequence>
<protein>
    <submittedName>
        <fullName evidence="1">Uncharacterized protein</fullName>
    </submittedName>
</protein>
<dbReference type="AlphaFoldDB" id="A0A1A7ZH64"/>
<organism evidence="1">
    <name type="scientific">Nothobranchius furzeri</name>
    <name type="common">Turquoise killifish</name>
    <dbReference type="NCBI Taxonomy" id="105023"/>
    <lineage>
        <taxon>Eukaryota</taxon>
        <taxon>Metazoa</taxon>
        <taxon>Chordata</taxon>
        <taxon>Craniata</taxon>
        <taxon>Vertebrata</taxon>
        <taxon>Euteleostomi</taxon>
        <taxon>Actinopterygii</taxon>
        <taxon>Neopterygii</taxon>
        <taxon>Teleostei</taxon>
        <taxon>Neoteleostei</taxon>
        <taxon>Acanthomorphata</taxon>
        <taxon>Ovalentaria</taxon>
        <taxon>Atherinomorphae</taxon>
        <taxon>Cyprinodontiformes</taxon>
        <taxon>Nothobranchiidae</taxon>
        <taxon>Nothobranchius</taxon>
    </lineage>
</organism>
<reference evidence="1" key="2">
    <citation type="submission" date="2016-06" db="EMBL/GenBank/DDBJ databases">
        <title>The genome of a short-lived fish provides insights into sex chromosome evolution and the genetic control of aging.</title>
        <authorList>
            <person name="Reichwald K."/>
            <person name="Felder M."/>
            <person name="Petzold A."/>
            <person name="Koch P."/>
            <person name="Groth M."/>
            <person name="Platzer M."/>
        </authorList>
    </citation>
    <scope>NUCLEOTIDE SEQUENCE</scope>
    <source>
        <tissue evidence="1">Brain</tissue>
    </source>
</reference>
<accession>A0A1A7ZH64</accession>
<proteinExistence type="predicted"/>
<dbReference type="EMBL" id="HADY01003323">
    <property type="protein sequence ID" value="SBP41808.1"/>
    <property type="molecule type" value="Transcribed_RNA"/>
</dbReference>
<evidence type="ECO:0000313" key="1">
    <source>
        <dbReference type="EMBL" id="SBP41808.1"/>
    </source>
</evidence>
<gene>
    <name evidence="1" type="primary">Nfu_g_1_009088</name>
</gene>
<name>A0A1A7ZH64_NOTFU</name>
<reference evidence="1" key="1">
    <citation type="submission" date="2016-05" db="EMBL/GenBank/DDBJ databases">
        <authorList>
            <person name="Lavstsen T."/>
            <person name="Jespersen J.S."/>
        </authorList>
    </citation>
    <scope>NUCLEOTIDE SEQUENCE</scope>
    <source>
        <tissue evidence="1">Brain</tissue>
    </source>
</reference>